<feature type="transmembrane region" description="Helical" evidence="7">
    <location>
        <begin position="133"/>
        <end position="154"/>
    </location>
</feature>
<keyword evidence="3" id="KW-1003">Cell membrane</keyword>
<dbReference type="GO" id="GO:0055085">
    <property type="term" value="P:transmembrane transport"/>
    <property type="evidence" value="ECO:0007669"/>
    <property type="project" value="InterPro"/>
</dbReference>
<gene>
    <name evidence="9" type="ORF">DWX20_07900</name>
</gene>
<dbReference type="InterPro" id="IPR035906">
    <property type="entry name" value="MetI-like_sf"/>
</dbReference>
<evidence type="ECO:0000256" key="2">
    <source>
        <dbReference type="ARBA" id="ARBA00022448"/>
    </source>
</evidence>
<evidence type="ECO:0000313" key="10">
    <source>
        <dbReference type="Proteomes" id="UP000284731"/>
    </source>
</evidence>
<keyword evidence="5 7" id="KW-1133">Transmembrane helix</keyword>
<feature type="transmembrane region" description="Helical" evidence="7">
    <location>
        <begin position="228"/>
        <end position="254"/>
    </location>
</feature>
<dbReference type="PANTHER" id="PTHR43163">
    <property type="entry name" value="DIPEPTIDE TRANSPORT SYSTEM PERMEASE PROTEIN DPPB-RELATED"/>
    <property type="match status" value="1"/>
</dbReference>
<evidence type="ECO:0000256" key="3">
    <source>
        <dbReference type="ARBA" id="ARBA00022475"/>
    </source>
</evidence>
<evidence type="ECO:0000256" key="1">
    <source>
        <dbReference type="ARBA" id="ARBA00004651"/>
    </source>
</evidence>
<sequence>MFKYITKRVVISFLTLLAILLVLFLMLELMPGSPFNDEKLTASQLALLNEKYGLNDPVIIRFFRYVLNMFKGDFGVSYVINKNKYVSTLISDPLSLSIRIGAMAMVVGSILGLILGIAAALNHNTWVDTLCSLISIVGVSVPSYVFALILMYYIGFKLGWTPILYSAKNAGSSMILPVLALSMFPLANVSRFARSELIDVLGSDYIQLVQAKGVKQTGLILNHALRNALIPIVTIMGPLLVNLLTGSMVVEKVFGIPGIGMLMVQSIQNNDYNVVITCAFIYSAMYIFVMLIVDILYGFIDPRIRVAKEGN</sequence>
<feature type="transmembrane region" description="Helical" evidence="7">
    <location>
        <begin position="9"/>
        <end position="27"/>
    </location>
</feature>
<evidence type="ECO:0000259" key="8">
    <source>
        <dbReference type="PROSITE" id="PS50928"/>
    </source>
</evidence>
<keyword evidence="6 7" id="KW-0472">Membrane</keyword>
<comment type="subcellular location">
    <subcellularLocation>
        <location evidence="1 7">Cell membrane</location>
        <topology evidence="1 7">Multi-pass membrane protein</topology>
    </subcellularLocation>
</comment>
<feature type="transmembrane region" description="Helical" evidence="7">
    <location>
        <begin position="96"/>
        <end position="121"/>
    </location>
</feature>
<accession>A0A412PCW3</accession>
<evidence type="ECO:0000256" key="4">
    <source>
        <dbReference type="ARBA" id="ARBA00022692"/>
    </source>
</evidence>
<dbReference type="RefSeq" id="WP_118765105.1">
    <property type="nucleotide sequence ID" value="NZ_CABJCF010000003.1"/>
</dbReference>
<dbReference type="Pfam" id="PF19300">
    <property type="entry name" value="BPD_transp_1_N"/>
    <property type="match status" value="1"/>
</dbReference>
<dbReference type="Pfam" id="PF00528">
    <property type="entry name" value="BPD_transp_1"/>
    <property type="match status" value="1"/>
</dbReference>
<dbReference type="SUPFAM" id="SSF161098">
    <property type="entry name" value="MetI-like"/>
    <property type="match status" value="1"/>
</dbReference>
<dbReference type="InterPro" id="IPR045621">
    <property type="entry name" value="BPD_transp_1_N"/>
</dbReference>
<organism evidence="9 10">
    <name type="scientific">Solobacterium moorei</name>
    <dbReference type="NCBI Taxonomy" id="102148"/>
    <lineage>
        <taxon>Bacteria</taxon>
        <taxon>Bacillati</taxon>
        <taxon>Bacillota</taxon>
        <taxon>Erysipelotrichia</taxon>
        <taxon>Erysipelotrichales</taxon>
        <taxon>Erysipelotrichaceae</taxon>
        <taxon>Solobacterium</taxon>
    </lineage>
</organism>
<comment type="caution">
    <text evidence="9">The sequence shown here is derived from an EMBL/GenBank/DDBJ whole genome shotgun (WGS) entry which is preliminary data.</text>
</comment>
<evidence type="ECO:0000256" key="7">
    <source>
        <dbReference type="RuleBase" id="RU363032"/>
    </source>
</evidence>
<evidence type="ECO:0000313" key="9">
    <source>
        <dbReference type="EMBL" id="RGT55074.1"/>
    </source>
</evidence>
<dbReference type="GO" id="GO:0005886">
    <property type="term" value="C:plasma membrane"/>
    <property type="evidence" value="ECO:0007669"/>
    <property type="project" value="UniProtKB-SubCell"/>
</dbReference>
<evidence type="ECO:0000256" key="5">
    <source>
        <dbReference type="ARBA" id="ARBA00022989"/>
    </source>
</evidence>
<dbReference type="EMBL" id="QRWX01000003">
    <property type="protein sequence ID" value="RGT55074.1"/>
    <property type="molecule type" value="Genomic_DNA"/>
</dbReference>
<dbReference type="Proteomes" id="UP000284731">
    <property type="component" value="Unassembled WGS sequence"/>
</dbReference>
<dbReference type="PROSITE" id="PS50928">
    <property type="entry name" value="ABC_TM1"/>
    <property type="match status" value="1"/>
</dbReference>
<evidence type="ECO:0000256" key="6">
    <source>
        <dbReference type="ARBA" id="ARBA00023136"/>
    </source>
</evidence>
<keyword evidence="2 7" id="KW-0813">Transport</keyword>
<feature type="domain" description="ABC transmembrane type-1" evidence="8">
    <location>
        <begin position="94"/>
        <end position="297"/>
    </location>
</feature>
<dbReference type="AlphaFoldDB" id="A0A412PCW3"/>
<dbReference type="CDD" id="cd06261">
    <property type="entry name" value="TM_PBP2"/>
    <property type="match status" value="1"/>
</dbReference>
<dbReference type="PANTHER" id="PTHR43163:SF6">
    <property type="entry name" value="DIPEPTIDE TRANSPORT SYSTEM PERMEASE PROTEIN DPPB-RELATED"/>
    <property type="match status" value="1"/>
</dbReference>
<reference evidence="9 10" key="1">
    <citation type="submission" date="2018-08" db="EMBL/GenBank/DDBJ databases">
        <title>A genome reference for cultivated species of the human gut microbiota.</title>
        <authorList>
            <person name="Zou Y."/>
            <person name="Xue W."/>
            <person name="Luo G."/>
        </authorList>
    </citation>
    <scope>NUCLEOTIDE SEQUENCE [LARGE SCALE GENOMIC DNA]</scope>
    <source>
        <strain evidence="9 10">AF18-46</strain>
    </source>
</reference>
<keyword evidence="4 7" id="KW-0812">Transmembrane</keyword>
<dbReference type="Gene3D" id="1.10.3720.10">
    <property type="entry name" value="MetI-like"/>
    <property type="match status" value="1"/>
</dbReference>
<name>A0A412PCW3_9FIRM</name>
<feature type="transmembrane region" description="Helical" evidence="7">
    <location>
        <begin position="274"/>
        <end position="300"/>
    </location>
</feature>
<protein>
    <submittedName>
        <fullName evidence="9">ABC transporter permease</fullName>
    </submittedName>
</protein>
<comment type="similarity">
    <text evidence="7">Belongs to the binding-protein-dependent transport system permease family.</text>
</comment>
<dbReference type="InterPro" id="IPR000515">
    <property type="entry name" value="MetI-like"/>
</dbReference>
<proteinExistence type="inferred from homology"/>
<feature type="transmembrane region" description="Helical" evidence="7">
    <location>
        <begin position="174"/>
        <end position="193"/>
    </location>
</feature>